<evidence type="ECO:0000256" key="1">
    <source>
        <dbReference type="SAM" id="MobiDB-lite"/>
    </source>
</evidence>
<organism evidence="2 3">
    <name type="scientific">Streblomastix strix</name>
    <dbReference type="NCBI Taxonomy" id="222440"/>
    <lineage>
        <taxon>Eukaryota</taxon>
        <taxon>Metamonada</taxon>
        <taxon>Preaxostyla</taxon>
        <taxon>Oxymonadida</taxon>
        <taxon>Streblomastigidae</taxon>
        <taxon>Streblomastix</taxon>
    </lineage>
</organism>
<dbReference type="InterPro" id="IPR007216">
    <property type="entry name" value="CNOT9"/>
</dbReference>
<dbReference type="GO" id="GO:0006402">
    <property type="term" value="P:mRNA catabolic process"/>
    <property type="evidence" value="ECO:0007669"/>
    <property type="project" value="InterPro"/>
</dbReference>
<sequence>MIQTSFLPTDNSSPSEDSNFSMQPVQPKQDILRLLEETFFDDPEASPTTESDFPSIIEENVPRIVDMETRQQALEELAKVSIIPSYDAYLAPALWYSLGTMAALVSEIVNTCDYKYLILLLSQIPHLIVPLFQYLPVNVLMTEHQKKENGFDILITAADVFRALAQHKYPSIHSVLSDLEIANQCCHLIKMDTQQLRGISLDILVAHLEMDESRKLVAQNKSILGLVLRTMHDIVVSMQERYSDSQLMKVITCLLMMVGLGPDKPIAIQLFVNSPIFELFPDFSQRCKTSVGQRFFQTKLNRKIEIVLLGVDRAVLKLFNDTQSLENIQTIANNLTQDITDVKLENFLYGNHLASINNINVTVNLVDAKPELFKFINNTFNNVKSIENEKDYKIMILLAQGYIADDVFTRFTDLIYNSNIQPIIIYEFESTIPKFIFPRSYEYLTVNSYKGTISCTIYDEDYNDEIKTLNYAVIIIKEQDQYEVLKGIKKIIQIEGDFSENDLKTDWLLITFLGNNHVTTSIQISFTPTVQSQPNDSLFRVTNGGELNLDSIQITRIRSFDSIISGSGSFAEKWSGKGIIEICILKFAPLISAQLSGKVTLIETTVTQSEGAGIYVSGGKQLSIDSKCQLSSNGEKVRSLLSGMQTHVVYYGINASGYPIITSVEINSNALPSFIQNQETWVFADPFKG</sequence>
<dbReference type="Proteomes" id="UP000324800">
    <property type="component" value="Unassembled WGS sequence"/>
</dbReference>
<name>A0A5J4X619_9EUKA</name>
<accession>A0A5J4X619</accession>
<dbReference type="InterPro" id="IPR011989">
    <property type="entry name" value="ARM-like"/>
</dbReference>
<proteinExistence type="predicted"/>
<dbReference type="PANTHER" id="PTHR12262">
    <property type="entry name" value="CCR4-NOT TRANSCRIPTION COMPLEX SUBUNIT 9"/>
    <property type="match status" value="1"/>
</dbReference>
<comment type="caution">
    <text evidence="2">The sequence shown here is derived from an EMBL/GenBank/DDBJ whole genome shotgun (WGS) entry which is preliminary data.</text>
</comment>
<dbReference type="AlphaFoldDB" id="A0A5J4X619"/>
<dbReference type="OrthoDB" id="1183224at2759"/>
<dbReference type="GO" id="GO:0030014">
    <property type="term" value="C:CCR4-NOT complex"/>
    <property type="evidence" value="ECO:0007669"/>
    <property type="project" value="InterPro"/>
</dbReference>
<protein>
    <submittedName>
        <fullName evidence="2">Uncharacterized protein</fullName>
    </submittedName>
</protein>
<evidence type="ECO:0000313" key="3">
    <source>
        <dbReference type="Proteomes" id="UP000324800"/>
    </source>
</evidence>
<dbReference type="EMBL" id="SNRW01000265">
    <property type="protein sequence ID" value="KAA6402236.1"/>
    <property type="molecule type" value="Genomic_DNA"/>
</dbReference>
<gene>
    <name evidence="2" type="ORF">EZS28_002238</name>
</gene>
<reference evidence="2 3" key="1">
    <citation type="submission" date="2019-03" db="EMBL/GenBank/DDBJ databases">
        <title>Single cell metagenomics reveals metabolic interactions within the superorganism composed of flagellate Streblomastix strix and complex community of Bacteroidetes bacteria on its surface.</title>
        <authorList>
            <person name="Treitli S.C."/>
            <person name="Kolisko M."/>
            <person name="Husnik F."/>
            <person name="Keeling P."/>
            <person name="Hampl V."/>
        </authorList>
    </citation>
    <scope>NUCLEOTIDE SEQUENCE [LARGE SCALE GENOMIC DNA]</scope>
    <source>
        <strain evidence="2">ST1C</strain>
    </source>
</reference>
<dbReference type="Gene3D" id="1.25.10.10">
    <property type="entry name" value="Leucine-rich Repeat Variant"/>
    <property type="match status" value="2"/>
</dbReference>
<evidence type="ECO:0000313" key="2">
    <source>
        <dbReference type="EMBL" id="KAA6402236.1"/>
    </source>
</evidence>
<feature type="region of interest" description="Disordered" evidence="1">
    <location>
        <begin position="1"/>
        <end position="24"/>
    </location>
</feature>